<keyword evidence="5" id="KW-0812">Transmembrane</keyword>
<feature type="domain" description="Multidrug resistance protein MdtA-like barrel-sandwich hybrid" evidence="7">
    <location>
        <begin position="111"/>
        <end position="258"/>
    </location>
</feature>
<evidence type="ECO:0000313" key="10">
    <source>
        <dbReference type="EMBL" id="QEL19788.1"/>
    </source>
</evidence>
<dbReference type="KEGG" id="lrs:PX52LOC_06867"/>
<comment type="subcellular location">
    <subcellularLocation>
        <location evidence="1">Cell envelope</location>
    </subcellularLocation>
</comment>
<accession>A0A5C1ASB8</accession>
<dbReference type="EMBL" id="CP042425">
    <property type="protein sequence ID" value="QEL19788.1"/>
    <property type="molecule type" value="Genomic_DNA"/>
</dbReference>
<keyword evidence="3" id="KW-0813">Transport</keyword>
<dbReference type="RefSeq" id="WP_246173543.1">
    <property type="nucleotide sequence ID" value="NZ_CP042425.1"/>
</dbReference>
<name>A0A5C1ASB8_9BACT</name>
<evidence type="ECO:0000256" key="1">
    <source>
        <dbReference type="ARBA" id="ARBA00004196"/>
    </source>
</evidence>
<dbReference type="Pfam" id="PF25917">
    <property type="entry name" value="BSH_RND"/>
    <property type="match status" value="1"/>
</dbReference>
<dbReference type="Gene3D" id="2.40.420.20">
    <property type="match status" value="1"/>
</dbReference>
<dbReference type="InterPro" id="IPR058624">
    <property type="entry name" value="MdtA-like_HH"/>
</dbReference>
<dbReference type="InterPro" id="IPR006143">
    <property type="entry name" value="RND_pump_MFP"/>
</dbReference>
<evidence type="ECO:0000313" key="11">
    <source>
        <dbReference type="Proteomes" id="UP000324974"/>
    </source>
</evidence>
<dbReference type="Gene3D" id="2.40.30.170">
    <property type="match status" value="1"/>
</dbReference>
<evidence type="ECO:0000259" key="6">
    <source>
        <dbReference type="Pfam" id="PF25876"/>
    </source>
</evidence>
<evidence type="ECO:0000256" key="3">
    <source>
        <dbReference type="ARBA" id="ARBA00022448"/>
    </source>
</evidence>
<evidence type="ECO:0000259" key="8">
    <source>
        <dbReference type="Pfam" id="PF25954"/>
    </source>
</evidence>
<dbReference type="Proteomes" id="UP000324974">
    <property type="component" value="Chromosome"/>
</dbReference>
<dbReference type="Pfam" id="PF25967">
    <property type="entry name" value="RND-MFP_C"/>
    <property type="match status" value="1"/>
</dbReference>
<feature type="domain" description="Multidrug resistance protein MdtA-like alpha-helical hairpin" evidence="6">
    <location>
        <begin position="155"/>
        <end position="222"/>
    </location>
</feature>
<evidence type="ECO:0000256" key="2">
    <source>
        <dbReference type="ARBA" id="ARBA00009477"/>
    </source>
</evidence>
<dbReference type="NCBIfam" id="TIGR01730">
    <property type="entry name" value="RND_mfp"/>
    <property type="match status" value="1"/>
</dbReference>
<organism evidence="10 11">
    <name type="scientific">Limnoglobus roseus</name>
    <dbReference type="NCBI Taxonomy" id="2598579"/>
    <lineage>
        <taxon>Bacteria</taxon>
        <taxon>Pseudomonadati</taxon>
        <taxon>Planctomycetota</taxon>
        <taxon>Planctomycetia</taxon>
        <taxon>Gemmatales</taxon>
        <taxon>Gemmataceae</taxon>
        <taxon>Limnoglobus</taxon>
    </lineage>
</organism>
<reference evidence="11" key="1">
    <citation type="submission" date="2019-08" db="EMBL/GenBank/DDBJ databases">
        <title>Limnoglobus roseus gen. nov., sp. nov., a novel freshwater planctomycete with a giant genome from the family Gemmataceae.</title>
        <authorList>
            <person name="Kulichevskaya I.S."/>
            <person name="Naumoff D.G."/>
            <person name="Miroshnikov K."/>
            <person name="Ivanova A."/>
            <person name="Philippov D.A."/>
            <person name="Hakobyan A."/>
            <person name="Rijpstra I.C."/>
            <person name="Sinninghe Damste J.S."/>
            <person name="Liesack W."/>
            <person name="Dedysh S.N."/>
        </authorList>
    </citation>
    <scope>NUCLEOTIDE SEQUENCE [LARGE SCALE GENOMIC DNA]</scope>
    <source>
        <strain evidence="11">PX52</strain>
    </source>
</reference>
<dbReference type="PANTHER" id="PTHR30469:SF37">
    <property type="entry name" value="RAGD PROTEIN"/>
    <property type="match status" value="1"/>
</dbReference>
<dbReference type="InterPro" id="IPR058625">
    <property type="entry name" value="MdtA-like_BSH"/>
</dbReference>
<dbReference type="InterPro" id="IPR058627">
    <property type="entry name" value="MdtA-like_C"/>
</dbReference>
<dbReference type="GO" id="GO:0015562">
    <property type="term" value="F:efflux transmembrane transporter activity"/>
    <property type="evidence" value="ECO:0007669"/>
    <property type="project" value="TreeGrafter"/>
</dbReference>
<comment type="similarity">
    <text evidence="2">Belongs to the membrane fusion protein (MFP) (TC 8.A.1) family.</text>
</comment>
<dbReference type="Pfam" id="PF25954">
    <property type="entry name" value="Beta-barrel_RND_2"/>
    <property type="match status" value="1"/>
</dbReference>
<evidence type="ECO:0000259" key="7">
    <source>
        <dbReference type="Pfam" id="PF25917"/>
    </source>
</evidence>
<gene>
    <name evidence="10" type="ORF">PX52LOC_06867</name>
</gene>
<dbReference type="GO" id="GO:1990281">
    <property type="term" value="C:efflux pump complex"/>
    <property type="evidence" value="ECO:0007669"/>
    <property type="project" value="TreeGrafter"/>
</dbReference>
<evidence type="ECO:0000259" key="9">
    <source>
        <dbReference type="Pfam" id="PF25967"/>
    </source>
</evidence>
<proteinExistence type="inferred from homology"/>
<feature type="compositionally biased region" description="Basic and acidic residues" evidence="4">
    <location>
        <begin position="23"/>
        <end position="33"/>
    </location>
</feature>
<feature type="domain" description="Multidrug resistance protein MdtA-like C-terminal permuted SH3" evidence="9">
    <location>
        <begin position="353"/>
        <end position="409"/>
    </location>
</feature>
<protein>
    <submittedName>
        <fullName evidence="10">Efflux RND transporter periplasmic adaptor subunit</fullName>
    </submittedName>
</protein>
<dbReference type="FunFam" id="2.40.30.170:FF:000010">
    <property type="entry name" value="Efflux RND transporter periplasmic adaptor subunit"/>
    <property type="match status" value="1"/>
</dbReference>
<feature type="region of interest" description="Disordered" evidence="4">
    <location>
        <begin position="1"/>
        <end position="33"/>
    </location>
</feature>
<dbReference type="Gene3D" id="1.10.287.470">
    <property type="entry name" value="Helix hairpin bin"/>
    <property type="match status" value="1"/>
</dbReference>
<feature type="transmembrane region" description="Helical" evidence="5">
    <location>
        <begin position="38"/>
        <end position="60"/>
    </location>
</feature>
<keyword evidence="11" id="KW-1185">Reference proteome</keyword>
<keyword evidence="5" id="KW-0472">Membrane</keyword>
<feature type="compositionally biased region" description="Basic and acidic residues" evidence="4">
    <location>
        <begin position="1"/>
        <end position="11"/>
    </location>
</feature>
<dbReference type="AlphaFoldDB" id="A0A5C1ASB8"/>
<sequence>MNTELTLEKPPVEAPAQKPSAPESHHATEDRPPTRPSFLRLAFIGLVAVGAFVALAYAGLQARNKQTENREATAIAPSDRLRVLTTLPEQPPDHVDQVLPGTAVPYLETAVYARTSGYLKRWLVDIGDPVKEGQLLAEIDTPEVNAQLLQARAALAESKANLVRSEANENLSRVNLDRAQNLSNTNAFSKQEFDAADAAYKVAAATTKVTEATIKANEASVKRLEDLQSFQKITAPFTGVVTARNFDAGALVVADNSANAKELFHLARIDTLRIFADVPQTYASSVTAGMAAPVSRREAPGREFGGQVSRTTHSLDPTTRTLRVQVDVPNADGALLPGMYLQVRFRLKPAAKVLRVPGAAVITRAEGTKVAIVDATNTVRYRTVKTGRDFGTSIEIVQGLAATERLVIRPGDDLPEGMAVEPVTGSAQ</sequence>
<dbReference type="PANTHER" id="PTHR30469">
    <property type="entry name" value="MULTIDRUG RESISTANCE PROTEIN MDTA"/>
    <property type="match status" value="1"/>
</dbReference>
<feature type="domain" description="CusB-like beta-barrel" evidence="8">
    <location>
        <begin position="276"/>
        <end position="346"/>
    </location>
</feature>
<evidence type="ECO:0000256" key="4">
    <source>
        <dbReference type="SAM" id="MobiDB-lite"/>
    </source>
</evidence>
<dbReference type="Pfam" id="PF25876">
    <property type="entry name" value="HH_MFP_RND"/>
    <property type="match status" value="1"/>
</dbReference>
<dbReference type="Gene3D" id="2.40.50.100">
    <property type="match status" value="1"/>
</dbReference>
<evidence type="ECO:0000256" key="5">
    <source>
        <dbReference type="SAM" id="Phobius"/>
    </source>
</evidence>
<keyword evidence="5" id="KW-1133">Transmembrane helix</keyword>
<dbReference type="InterPro" id="IPR058792">
    <property type="entry name" value="Beta-barrel_RND_2"/>
</dbReference>
<dbReference type="SUPFAM" id="SSF111369">
    <property type="entry name" value="HlyD-like secretion proteins"/>
    <property type="match status" value="1"/>
</dbReference>